<proteinExistence type="predicted"/>
<feature type="transmembrane region" description="Helical" evidence="11">
    <location>
        <begin position="706"/>
        <end position="730"/>
    </location>
</feature>
<evidence type="ECO:0000313" key="15">
    <source>
        <dbReference type="RefSeq" id="XP_070434968.1"/>
    </source>
</evidence>
<keyword evidence="5" id="KW-0130">Cell adhesion</keyword>
<sequence length="1091" mass="118839">MYLSICCCFLLWAPALTLKNLNYSVPEEQGAGTVIGNIGKDARLQPGLPPAERGGSGGGGRSKSGSYRVLENSAPHLLDVDADSGLLYTKQRIDRESLCRHNAKCQLSLEVFANDKEICMIKVEIQDINDNAPSFPSDQIEMDISENAAPGTRFPLTSAHDPDAGENGLRTYLLTRDDHGLFALDVKSRGDGTKFPELVIQKALDREQQNHHTLVLTALDGGEPPRSATVQINVKVIDSNDNSPVFEAPSYLVELPENAPLGTVVIDLNATDADEGPNGEVLYSFSSYVPDRVRELFSIDPKTGLIRVKGNLDYEENGMLEIDVQARDLGPNPIPAHCKVTVKLIDRNDNAPSIGFVSVRQGALSEAAPPGTVIALVRVTDRDSGKNGQLQCRVLGGGGTGGGGLGGSGGSVPFKLEENYDNFYTVVTDRPLDRETQDEYNVTIVARDGGSPPLNSTKSFAVKILDENDNPPRFTKGLYVLQVHENNIPGEYLGSVLAQDPDLGQNGTVSYSILPSHIGDVSIYTYVSVNPTNGAIYALRSFNYEQTKAFEFKVLAKDSGAPAHLESNATVRVTVLDVNDNAPVIVLPTLQNDTAELQVPRNAGLGYLVSTVRALDSDFGESGRLTYEIVDGNDDHLFEIDPSSGEIRTLHPFWEDVTPVVELVVKVTDHGKPTLSAVAKLIIRSVSGSLPEGVPRVNGEQHHWDMSLPLIVTLSTISIILLAAMITIAVKCKRENKEIRTYNCRIAEYSHPQLGGGKGKKKKINKNDIMLVQSEVEERNAMNVMNVTDNFPAEPNYMGSRQQFVQSSSTFKDPERASLRDSGHGDSDQADSDQDTNKGSCCDMSVREALKMKTTSTKSQPLEQEPEECVNCTDECRVLGHSDRCWMPQFPAANQAENADYRTNLFVPTVEANVETETYETVNPTGKKTFCTFGKDKREHTILIANVKPYLKAKRALSPLLQEVPSASSSPTKACIEPCTSTKGSLDGCEAKAGALAEASSQYLPNDSQYLSPSKQPRDPSFMASDQMARVFADVHSRASRDSSEMGAVLEQLDHPNRDLGRESVDAEEVVREIDKLLQDCRGNDPVAVRK</sequence>
<evidence type="ECO:0000256" key="11">
    <source>
        <dbReference type="SAM" id="Phobius"/>
    </source>
</evidence>
<evidence type="ECO:0000256" key="8">
    <source>
        <dbReference type="ARBA" id="ARBA00023180"/>
    </source>
</evidence>
<feature type="region of interest" description="Disordered" evidence="10">
    <location>
        <begin position="802"/>
        <end position="840"/>
    </location>
</feature>
<evidence type="ECO:0000256" key="3">
    <source>
        <dbReference type="ARBA" id="ARBA00022737"/>
    </source>
</evidence>
<feature type="region of interest" description="Disordered" evidence="10">
    <location>
        <begin position="1041"/>
        <end position="1065"/>
    </location>
</feature>
<feature type="compositionally biased region" description="Basic and acidic residues" evidence="10">
    <location>
        <begin position="812"/>
        <end position="827"/>
    </location>
</feature>
<dbReference type="CDD" id="cd11304">
    <property type="entry name" value="Cadherin_repeat"/>
    <property type="match status" value="6"/>
</dbReference>
<feature type="domain" description="Cadherin" evidence="13">
    <location>
        <begin position="356"/>
        <end position="474"/>
    </location>
</feature>
<dbReference type="PANTHER" id="PTHR24028">
    <property type="entry name" value="CADHERIN-87A"/>
    <property type="match status" value="1"/>
</dbReference>
<dbReference type="InterPro" id="IPR050174">
    <property type="entry name" value="Protocadherin/Cadherin-CA"/>
</dbReference>
<dbReference type="GeneID" id="103565146"/>
<keyword evidence="8" id="KW-0325">Glycoprotein</keyword>
<feature type="domain" description="Cadherin" evidence="13">
    <location>
        <begin position="17"/>
        <end position="135"/>
    </location>
</feature>
<dbReference type="SMART" id="SM00112">
    <property type="entry name" value="CA"/>
    <property type="match status" value="6"/>
</dbReference>
<evidence type="ECO:0000256" key="4">
    <source>
        <dbReference type="ARBA" id="ARBA00022837"/>
    </source>
</evidence>
<dbReference type="InterPro" id="IPR020894">
    <property type="entry name" value="Cadherin_CS"/>
</dbReference>
<evidence type="ECO:0000256" key="12">
    <source>
        <dbReference type="SAM" id="SignalP"/>
    </source>
</evidence>
<dbReference type="PROSITE" id="PS50268">
    <property type="entry name" value="CADHERIN_2"/>
    <property type="match status" value="6"/>
</dbReference>
<evidence type="ECO:0000256" key="2">
    <source>
        <dbReference type="ARBA" id="ARBA00022692"/>
    </source>
</evidence>
<reference evidence="15" key="1">
    <citation type="submission" date="2025-08" db="UniProtKB">
        <authorList>
            <consortium name="RefSeq"/>
        </authorList>
    </citation>
    <scope>IDENTIFICATION</scope>
    <source>
        <tissue evidence="15">Blood</tissue>
    </source>
</reference>
<keyword evidence="7 11" id="KW-0472">Membrane</keyword>
<organism evidence="14 15">
    <name type="scientific">Equus przewalskii</name>
    <name type="common">Przewalski's horse</name>
    <name type="synonym">Equus caballus przewalskii</name>
    <dbReference type="NCBI Taxonomy" id="9798"/>
    <lineage>
        <taxon>Eukaryota</taxon>
        <taxon>Metazoa</taxon>
        <taxon>Chordata</taxon>
        <taxon>Craniata</taxon>
        <taxon>Vertebrata</taxon>
        <taxon>Euteleostomi</taxon>
        <taxon>Mammalia</taxon>
        <taxon>Eutheria</taxon>
        <taxon>Laurasiatheria</taxon>
        <taxon>Perissodactyla</taxon>
        <taxon>Equidae</taxon>
        <taxon>Equus</taxon>
    </lineage>
</organism>
<feature type="compositionally biased region" description="Basic and acidic residues" evidence="10">
    <location>
        <begin position="1052"/>
        <end position="1065"/>
    </location>
</feature>
<name>A0ABM4L3E9_EQUPR</name>
<keyword evidence="12" id="KW-0732">Signal</keyword>
<dbReference type="Gene3D" id="2.60.40.60">
    <property type="entry name" value="Cadherins"/>
    <property type="match status" value="6"/>
</dbReference>
<feature type="compositionally biased region" description="Polar residues" evidence="10">
    <location>
        <begin position="802"/>
        <end position="811"/>
    </location>
</feature>
<dbReference type="InterPro" id="IPR002126">
    <property type="entry name" value="Cadherin-like_dom"/>
</dbReference>
<evidence type="ECO:0000256" key="5">
    <source>
        <dbReference type="ARBA" id="ARBA00022889"/>
    </source>
</evidence>
<keyword evidence="14" id="KW-1185">Reference proteome</keyword>
<evidence type="ECO:0000256" key="10">
    <source>
        <dbReference type="SAM" id="MobiDB-lite"/>
    </source>
</evidence>
<dbReference type="PRINTS" id="PR00205">
    <property type="entry name" value="CADHERIN"/>
</dbReference>
<feature type="domain" description="Cadherin" evidence="13">
    <location>
        <begin position="136"/>
        <end position="246"/>
    </location>
</feature>
<gene>
    <name evidence="15" type="primary">PCDH17</name>
</gene>
<evidence type="ECO:0000313" key="14">
    <source>
        <dbReference type="Proteomes" id="UP001652662"/>
    </source>
</evidence>
<dbReference type="InterPro" id="IPR013164">
    <property type="entry name" value="Cadherin_N"/>
</dbReference>
<feature type="domain" description="Cadherin" evidence="13">
    <location>
        <begin position="591"/>
        <end position="697"/>
    </location>
</feature>
<dbReference type="SUPFAM" id="SSF49313">
    <property type="entry name" value="Cadherin-like"/>
    <property type="match status" value="6"/>
</dbReference>
<feature type="domain" description="Cadherin" evidence="13">
    <location>
        <begin position="475"/>
        <end position="585"/>
    </location>
</feature>
<feature type="signal peptide" evidence="12">
    <location>
        <begin position="1"/>
        <end position="17"/>
    </location>
</feature>
<keyword evidence="2 11" id="KW-0812">Transmembrane</keyword>
<dbReference type="Proteomes" id="UP001652662">
    <property type="component" value="Chromosome 16"/>
</dbReference>
<dbReference type="Pfam" id="PF08266">
    <property type="entry name" value="Cadherin_2"/>
    <property type="match status" value="1"/>
</dbReference>
<evidence type="ECO:0000256" key="9">
    <source>
        <dbReference type="PROSITE-ProRule" id="PRU00043"/>
    </source>
</evidence>
<dbReference type="InterPro" id="IPR015919">
    <property type="entry name" value="Cadherin-like_sf"/>
</dbReference>
<evidence type="ECO:0000256" key="7">
    <source>
        <dbReference type="ARBA" id="ARBA00023136"/>
    </source>
</evidence>
<feature type="domain" description="Cadherin" evidence="13">
    <location>
        <begin position="247"/>
        <end position="354"/>
    </location>
</feature>
<dbReference type="RefSeq" id="XP_070434968.1">
    <property type="nucleotide sequence ID" value="XM_070578867.1"/>
</dbReference>
<evidence type="ECO:0000256" key="6">
    <source>
        <dbReference type="ARBA" id="ARBA00022989"/>
    </source>
</evidence>
<protein>
    <submittedName>
        <fullName evidence="15">Protocadherin-17 isoform X7</fullName>
    </submittedName>
</protein>
<evidence type="ECO:0000259" key="13">
    <source>
        <dbReference type="PROSITE" id="PS50268"/>
    </source>
</evidence>
<comment type="subcellular location">
    <subcellularLocation>
        <location evidence="1">Membrane</location>
        <topology evidence="1">Single-pass membrane protein</topology>
    </subcellularLocation>
</comment>
<evidence type="ECO:0000256" key="1">
    <source>
        <dbReference type="ARBA" id="ARBA00004167"/>
    </source>
</evidence>
<keyword evidence="6 11" id="KW-1133">Transmembrane helix</keyword>
<dbReference type="Pfam" id="PF00028">
    <property type="entry name" value="Cadherin"/>
    <property type="match status" value="5"/>
</dbReference>
<keyword evidence="4 9" id="KW-0106">Calcium</keyword>
<dbReference type="PROSITE" id="PS00232">
    <property type="entry name" value="CADHERIN_1"/>
    <property type="match status" value="3"/>
</dbReference>
<feature type="chain" id="PRO_5046883837" evidence="12">
    <location>
        <begin position="18"/>
        <end position="1091"/>
    </location>
</feature>
<feature type="region of interest" description="Disordered" evidence="10">
    <location>
        <begin position="43"/>
        <end position="66"/>
    </location>
</feature>
<dbReference type="PANTHER" id="PTHR24028:SF41">
    <property type="entry name" value="PROTOCADHERIN-17"/>
    <property type="match status" value="1"/>
</dbReference>
<accession>A0ABM4L3E9</accession>
<keyword evidence="3" id="KW-0677">Repeat</keyword>